<reference evidence="1" key="2">
    <citation type="submission" date="2021-09" db="EMBL/GenBank/DDBJ databases">
        <authorList>
            <person name="Gilroy R."/>
        </authorList>
    </citation>
    <scope>NUCLEOTIDE SEQUENCE</scope>
    <source>
        <strain evidence="1">ChiBcolR7-4860</strain>
    </source>
</reference>
<name>A0A921IVE0_9BIFI</name>
<protein>
    <submittedName>
        <fullName evidence="1">Uncharacterized protein</fullName>
    </submittedName>
</protein>
<comment type="caution">
    <text evidence="1">The sequence shown here is derived from an EMBL/GenBank/DDBJ whole genome shotgun (WGS) entry which is preliminary data.</text>
</comment>
<evidence type="ECO:0000313" key="1">
    <source>
        <dbReference type="EMBL" id="HJG40854.1"/>
    </source>
</evidence>
<dbReference type="EMBL" id="DYUX01000001">
    <property type="protein sequence ID" value="HJG40854.1"/>
    <property type="molecule type" value="Genomic_DNA"/>
</dbReference>
<dbReference type="RefSeq" id="WP_278710622.1">
    <property type="nucleotide sequence ID" value="NZ_DYUX01000001.1"/>
</dbReference>
<gene>
    <name evidence="1" type="ORF">K8U73_00400</name>
</gene>
<dbReference type="AlphaFoldDB" id="A0A921IVE0"/>
<accession>A0A921IVE0</accession>
<reference evidence="1" key="1">
    <citation type="journal article" date="2021" name="PeerJ">
        <title>Extensive microbial diversity within the chicken gut microbiome revealed by metagenomics and culture.</title>
        <authorList>
            <person name="Gilroy R."/>
            <person name="Ravi A."/>
            <person name="Getino M."/>
            <person name="Pursley I."/>
            <person name="Horton D.L."/>
            <person name="Alikhan N.F."/>
            <person name="Baker D."/>
            <person name="Gharbi K."/>
            <person name="Hall N."/>
            <person name="Watson M."/>
            <person name="Adriaenssens E.M."/>
            <person name="Foster-Nyarko E."/>
            <person name="Jarju S."/>
            <person name="Secka A."/>
            <person name="Antonio M."/>
            <person name="Oren A."/>
            <person name="Chaudhuri R.R."/>
            <person name="La Ragione R."/>
            <person name="Hildebrand F."/>
            <person name="Pallen M.J."/>
        </authorList>
    </citation>
    <scope>NUCLEOTIDE SEQUENCE</scope>
    <source>
        <strain evidence="1">ChiBcolR7-4860</strain>
    </source>
</reference>
<proteinExistence type="predicted"/>
<sequence>MSSAGPAEAFTSREQAYLSSLPAVEHVTSGRIYYTEAFKKECVRRYHAGESASRIFEEAGMPSRLIGYKRIERSIARWSKSLPSTSGIEADALSATGVPHTDSVSLHEVTACIRRIEQRLACIESRLGMQAGNAPRTRTHQ</sequence>
<dbReference type="Proteomes" id="UP000786560">
    <property type="component" value="Unassembled WGS sequence"/>
</dbReference>
<evidence type="ECO:0000313" key="2">
    <source>
        <dbReference type="Proteomes" id="UP000786560"/>
    </source>
</evidence>
<organism evidence="1 2">
    <name type="scientific">Bifidobacterium pullorum subsp. gallinarum</name>
    <dbReference type="NCBI Taxonomy" id="78344"/>
    <lineage>
        <taxon>Bacteria</taxon>
        <taxon>Bacillati</taxon>
        <taxon>Actinomycetota</taxon>
        <taxon>Actinomycetes</taxon>
        <taxon>Bifidobacteriales</taxon>
        <taxon>Bifidobacteriaceae</taxon>
        <taxon>Bifidobacterium</taxon>
    </lineage>
</organism>